<name>A0ABS8AGQ9_9BACT</name>
<evidence type="ECO:0008006" key="4">
    <source>
        <dbReference type="Google" id="ProtNLM"/>
    </source>
</evidence>
<organism evidence="2 3">
    <name type="scientific">Hymenobacter nitidus</name>
    <dbReference type="NCBI Taxonomy" id="2880929"/>
    <lineage>
        <taxon>Bacteria</taxon>
        <taxon>Pseudomonadati</taxon>
        <taxon>Bacteroidota</taxon>
        <taxon>Cytophagia</taxon>
        <taxon>Cytophagales</taxon>
        <taxon>Hymenobacteraceae</taxon>
        <taxon>Hymenobacter</taxon>
    </lineage>
</organism>
<accession>A0ABS8AGQ9</accession>
<feature type="non-terminal residue" evidence="2">
    <location>
        <position position="511"/>
    </location>
</feature>
<evidence type="ECO:0000313" key="3">
    <source>
        <dbReference type="Proteomes" id="UP001165297"/>
    </source>
</evidence>
<evidence type="ECO:0000256" key="1">
    <source>
        <dbReference type="SAM" id="Phobius"/>
    </source>
</evidence>
<protein>
    <recommendedName>
        <fullName evidence="4">DUF4350 domain-containing protein</fullName>
    </recommendedName>
</protein>
<dbReference type="InterPro" id="IPR029062">
    <property type="entry name" value="Class_I_gatase-like"/>
</dbReference>
<keyword evidence="1" id="KW-0472">Membrane</keyword>
<sequence>MSLFSSMPYSPAAYALLLLCLLLAVGLTVAALRRTNRQRRLLRIGAGWVAVLAIWFTAFPPRHSVRGTSIEAIILTPGYHPDSVRQVAQLLGPATKLWRLGFSAPSDTPSLPSLLLLRERYPALRRLHVLGIGLPTAELANLGPLRLVLHPAAPRPGFRQAAWSRRPAAGQPLVVEGVFTGLSKTAAWISLRGPGRSADSVRLPAGTGSFRLQFRPKTPGLAVYQLVARQANQTVAAEPVPVEVTAPQPLRILLLSSSASFEFKFLKNYLGAQQHRVALRTGLSRGLTQTEFLNQPSHDLSRLNAPLLARYDVLAADAGILATLSASEVQTLTSAIRGAGLGFILLADAGPLPRATPARGSFTVAPSSGTAAERPQRIRWRGTLDSATALVPATLRLAPTARPLLTDGQGRPVVGAQRLGLGSIVVSGLAQTYPWALQNADDTYAAYWSYLLRATARPLAPLAQWQSLAAWPRPHQPVALRLVSAAPVSSSPVVSGPQSAPGVRLALRQDA</sequence>
<comment type="caution">
    <text evidence="2">The sequence shown here is derived from an EMBL/GenBank/DDBJ whole genome shotgun (WGS) entry which is preliminary data.</text>
</comment>
<keyword evidence="1" id="KW-1133">Transmembrane helix</keyword>
<keyword evidence="1" id="KW-0812">Transmembrane</keyword>
<proteinExistence type="predicted"/>
<gene>
    <name evidence="2" type="ORF">LGH70_13695</name>
</gene>
<keyword evidence="3" id="KW-1185">Reference proteome</keyword>
<evidence type="ECO:0000313" key="2">
    <source>
        <dbReference type="EMBL" id="MCB2378649.1"/>
    </source>
</evidence>
<feature type="transmembrane region" description="Helical" evidence="1">
    <location>
        <begin position="41"/>
        <end position="59"/>
    </location>
</feature>
<dbReference type="RefSeq" id="WP_226186598.1">
    <property type="nucleotide sequence ID" value="NZ_JAJADQ010000007.1"/>
</dbReference>
<dbReference type="Proteomes" id="UP001165297">
    <property type="component" value="Unassembled WGS sequence"/>
</dbReference>
<dbReference type="EMBL" id="JAJADQ010000007">
    <property type="protein sequence ID" value="MCB2378649.1"/>
    <property type="molecule type" value="Genomic_DNA"/>
</dbReference>
<feature type="transmembrane region" description="Helical" evidence="1">
    <location>
        <begin position="12"/>
        <end position="32"/>
    </location>
</feature>
<dbReference type="Gene3D" id="3.40.50.880">
    <property type="match status" value="1"/>
</dbReference>
<reference evidence="2" key="1">
    <citation type="submission" date="2021-10" db="EMBL/GenBank/DDBJ databases">
        <authorList>
            <person name="Dean J.D."/>
            <person name="Kim M.K."/>
            <person name="Newey C.N."/>
            <person name="Stoker T.S."/>
            <person name="Thompson D.W."/>
            <person name="Grose J.H."/>
        </authorList>
    </citation>
    <scope>NUCLEOTIDE SEQUENCE</scope>
    <source>
        <strain evidence="2">BT635</strain>
    </source>
</reference>